<dbReference type="Proteomes" id="UP000748531">
    <property type="component" value="Unassembled WGS sequence"/>
</dbReference>
<dbReference type="OrthoDB" id="10293452at2759"/>
<evidence type="ECO:0000313" key="1">
    <source>
        <dbReference type="EMBL" id="KAF5397278.1"/>
    </source>
</evidence>
<accession>A0A8J4SGV2</accession>
<proteinExistence type="predicted"/>
<organism evidence="1 2">
    <name type="scientific">Paragonimus heterotremus</name>
    <dbReference type="NCBI Taxonomy" id="100268"/>
    <lineage>
        <taxon>Eukaryota</taxon>
        <taxon>Metazoa</taxon>
        <taxon>Spiralia</taxon>
        <taxon>Lophotrochozoa</taxon>
        <taxon>Platyhelminthes</taxon>
        <taxon>Trematoda</taxon>
        <taxon>Digenea</taxon>
        <taxon>Plagiorchiida</taxon>
        <taxon>Troglotremata</taxon>
        <taxon>Troglotrematidae</taxon>
        <taxon>Paragonimus</taxon>
    </lineage>
</organism>
<comment type="caution">
    <text evidence="1">The sequence shown here is derived from an EMBL/GenBank/DDBJ whole genome shotgun (WGS) entry which is preliminary data.</text>
</comment>
<protein>
    <submittedName>
        <fullName evidence="1">Uncharacterized protein</fullName>
    </submittedName>
</protein>
<gene>
    <name evidence="1" type="ORF">PHET_09394</name>
</gene>
<name>A0A8J4SGV2_9TREM</name>
<dbReference type="EMBL" id="LUCH01006504">
    <property type="protein sequence ID" value="KAF5397278.1"/>
    <property type="molecule type" value="Genomic_DNA"/>
</dbReference>
<keyword evidence="2" id="KW-1185">Reference proteome</keyword>
<evidence type="ECO:0000313" key="2">
    <source>
        <dbReference type="Proteomes" id="UP000748531"/>
    </source>
</evidence>
<sequence>MCDVHLGLVIRFGNLNLRCPYNGGYQGVSASGADGINVAGTIYCPPCSTICTDDLCEAYLRWRRKNTTDSSI</sequence>
<dbReference type="AlphaFoldDB" id="A0A8J4SGV2"/>
<reference evidence="1" key="1">
    <citation type="submission" date="2019-05" db="EMBL/GenBank/DDBJ databases">
        <title>Annotation for the trematode Paragonimus heterotremus.</title>
        <authorList>
            <person name="Choi Y.-J."/>
        </authorList>
    </citation>
    <scope>NUCLEOTIDE SEQUENCE</scope>
    <source>
        <strain evidence="1">LC</strain>
    </source>
</reference>